<feature type="transmembrane region" description="Helical" evidence="6">
    <location>
        <begin position="215"/>
        <end position="237"/>
    </location>
</feature>
<reference evidence="8 9" key="1">
    <citation type="submission" date="2013-03" db="EMBL/GenBank/DDBJ databases">
        <title>The Genome Sequence of Phialophora europaea CBS 101466.</title>
        <authorList>
            <consortium name="The Broad Institute Genomics Platform"/>
            <person name="Cuomo C."/>
            <person name="de Hoog S."/>
            <person name="Gorbushina A."/>
            <person name="Walker B."/>
            <person name="Young S.K."/>
            <person name="Zeng Q."/>
            <person name="Gargeya S."/>
            <person name="Fitzgerald M."/>
            <person name="Haas B."/>
            <person name="Abouelleil A."/>
            <person name="Allen A.W."/>
            <person name="Alvarado L."/>
            <person name="Arachchi H.M."/>
            <person name="Berlin A.M."/>
            <person name="Chapman S.B."/>
            <person name="Gainer-Dewar J."/>
            <person name="Goldberg J."/>
            <person name="Griggs A."/>
            <person name="Gujja S."/>
            <person name="Hansen M."/>
            <person name="Howarth C."/>
            <person name="Imamovic A."/>
            <person name="Ireland A."/>
            <person name="Larimer J."/>
            <person name="McCowan C."/>
            <person name="Murphy C."/>
            <person name="Pearson M."/>
            <person name="Poon T.W."/>
            <person name="Priest M."/>
            <person name="Roberts A."/>
            <person name="Saif S."/>
            <person name="Shea T."/>
            <person name="Sisk P."/>
            <person name="Sykes S."/>
            <person name="Wortman J."/>
            <person name="Nusbaum C."/>
            <person name="Birren B."/>
        </authorList>
    </citation>
    <scope>NUCLEOTIDE SEQUENCE [LARGE SCALE GENOMIC DNA]</scope>
    <source>
        <strain evidence="8 9">CBS 101466</strain>
    </source>
</reference>
<dbReference type="EMBL" id="KB822711">
    <property type="protein sequence ID" value="ETN46136.1"/>
    <property type="molecule type" value="Genomic_DNA"/>
</dbReference>
<dbReference type="AlphaFoldDB" id="W2SBM3"/>
<dbReference type="InterPro" id="IPR013057">
    <property type="entry name" value="AA_transpt_TM"/>
</dbReference>
<dbReference type="GeneID" id="19967659"/>
<organism evidence="8 9">
    <name type="scientific">Cyphellophora europaea (strain CBS 101466)</name>
    <name type="common">Phialophora europaea</name>
    <dbReference type="NCBI Taxonomy" id="1220924"/>
    <lineage>
        <taxon>Eukaryota</taxon>
        <taxon>Fungi</taxon>
        <taxon>Dikarya</taxon>
        <taxon>Ascomycota</taxon>
        <taxon>Pezizomycotina</taxon>
        <taxon>Eurotiomycetes</taxon>
        <taxon>Chaetothyriomycetidae</taxon>
        <taxon>Chaetothyriales</taxon>
        <taxon>Cyphellophoraceae</taxon>
        <taxon>Cyphellophora</taxon>
    </lineage>
</organism>
<evidence type="ECO:0000256" key="3">
    <source>
        <dbReference type="ARBA" id="ARBA00022692"/>
    </source>
</evidence>
<feature type="domain" description="Amino acid transporter transmembrane" evidence="7">
    <location>
        <begin position="3"/>
        <end position="364"/>
    </location>
</feature>
<evidence type="ECO:0000256" key="5">
    <source>
        <dbReference type="ARBA" id="ARBA00023136"/>
    </source>
</evidence>
<sequence length="424" mass="46279">MLMVAETVSLGILALPSSLAALGLILGILLLVFFGALATYTGFVIGQVRLRHEHIHSMADAGALLFGRIGKEMVMAGQIVFVVFIMGAHLISFGVALDALIGPSHTICGVVLLFAGFLLSFILTIPRTLRHMSYQSIASFLSIIAAVVTTMIAVGIQRPSASPSGALQVRLWPREDVSFAQAFNAVCNIVFAYAAHVAFFTFISELKDPREFPKALAFLQISDTSMYMVTAVVVYIFAGDGVANPALNSASDHWRRVAFGVALPTIVIAGVINGHIVVKWMYVRLLRDSKEDVMHQKTLKARGIWIGLAFVFWLVAWLISEVIPIFGDLIGLTGALFGSWFTFGLQGMLWLMMNYETDPKSWRGVGFRKRGGWTWGWRKGFLTVLNVCNVLMGAAIFVVGTTSSSMIIREHAKVAGRPFNCKIG</sequence>
<keyword evidence="9" id="KW-1185">Reference proteome</keyword>
<dbReference type="InParanoid" id="W2SBM3"/>
<feature type="transmembrane region" description="Helical" evidence="6">
    <location>
        <begin position="74"/>
        <end position="97"/>
    </location>
</feature>
<protein>
    <recommendedName>
        <fullName evidence="7">Amino acid transporter transmembrane domain-containing protein</fullName>
    </recommendedName>
</protein>
<name>W2SBM3_CYPE1</name>
<feature type="transmembrane region" description="Helical" evidence="6">
    <location>
        <begin position="303"/>
        <end position="323"/>
    </location>
</feature>
<gene>
    <name evidence="8" type="ORF">HMPREF1541_00320</name>
</gene>
<dbReference type="RefSeq" id="XP_008710848.1">
    <property type="nucleotide sequence ID" value="XM_008712626.1"/>
</dbReference>
<dbReference type="PANTHER" id="PTHR22950:SF668">
    <property type="entry name" value="AMINO ACID TRANSPORTER (EUROFUNG)"/>
    <property type="match status" value="1"/>
</dbReference>
<feature type="transmembrane region" description="Helical" evidence="6">
    <location>
        <begin position="380"/>
        <end position="400"/>
    </location>
</feature>
<feature type="transmembrane region" description="Helical" evidence="6">
    <location>
        <begin position="20"/>
        <end position="45"/>
    </location>
</feature>
<feature type="transmembrane region" description="Helical" evidence="6">
    <location>
        <begin position="257"/>
        <end position="282"/>
    </location>
</feature>
<dbReference type="STRING" id="1220924.W2SBM3"/>
<evidence type="ECO:0000313" key="9">
    <source>
        <dbReference type="Proteomes" id="UP000030752"/>
    </source>
</evidence>
<dbReference type="VEuPathDB" id="FungiDB:HMPREF1541_00320"/>
<keyword evidence="4 6" id="KW-1133">Transmembrane helix</keyword>
<comment type="subcellular location">
    <subcellularLocation>
        <location evidence="1">Membrane</location>
        <topology evidence="1">Multi-pass membrane protein</topology>
    </subcellularLocation>
</comment>
<feature type="transmembrane region" description="Helical" evidence="6">
    <location>
        <begin position="137"/>
        <end position="157"/>
    </location>
</feature>
<dbReference type="OrthoDB" id="655540at2759"/>
<evidence type="ECO:0000259" key="7">
    <source>
        <dbReference type="Pfam" id="PF01490"/>
    </source>
</evidence>
<proteinExistence type="inferred from homology"/>
<dbReference type="PANTHER" id="PTHR22950">
    <property type="entry name" value="AMINO ACID TRANSPORTER"/>
    <property type="match status" value="1"/>
</dbReference>
<dbReference type="eggNOG" id="KOG1303">
    <property type="taxonomic scope" value="Eukaryota"/>
</dbReference>
<dbReference type="GO" id="GO:0016020">
    <property type="term" value="C:membrane"/>
    <property type="evidence" value="ECO:0007669"/>
    <property type="project" value="UniProtKB-SubCell"/>
</dbReference>
<dbReference type="Pfam" id="PF01490">
    <property type="entry name" value="Aa_trans"/>
    <property type="match status" value="1"/>
</dbReference>
<accession>W2SBM3</accession>
<feature type="transmembrane region" description="Helical" evidence="6">
    <location>
        <begin position="177"/>
        <end position="203"/>
    </location>
</feature>
<evidence type="ECO:0000256" key="6">
    <source>
        <dbReference type="SAM" id="Phobius"/>
    </source>
</evidence>
<keyword evidence="5 6" id="KW-0472">Membrane</keyword>
<evidence type="ECO:0000313" key="8">
    <source>
        <dbReference type="EMBL" id="ETN46136.1"/>
    </source>
</evidence>
<evidence type="ECO:0000256" key="4">
    <source>
        <dbReference type="ARBA" id="ARBA00022989"/>
    </source>
</evidence>
<dbReference type="GO" id="GO:0015179">
    <property type="term" value="F:L-amino acid transmembrane transporter activity"/>
    <property type="evidence" value="ECO:0007669"/>
    <property type="project" value="TreeGrafter"/>
</dbReference>
<keyword evidence="3 6" id="KW-0812">Transmembrane</keyword>
<comment type="similarity">
    <text evidence="2">Belongs to the amino acid/polyamine transporter 2 family.</text>
</comment>
<dbReference type="FunFam" id="1.20.1740.10:FF:000039">
    <property type="entry name" value="Neutral amino acid transporter (Eurofung)"/>
    <property type="match status" value="1"/>
</dbReference>
<feature type="transmembrane region" description="Helical" evidence="6">
    <location>
        <begin position="329"/>
        <end position="353"/>
    </location>
</feature>
<evidence type="ECO:0000256" key="2">
    <source>
        <dbReference type="ARBA" id="ARBA00008066"/>
    </source>
</evidence>
<dbReference type="Proteomes" id="UP000030752">
    <property type="component" value="Unassembled WGS sequence"/>
</dbReference>
<evidence type="ECO:0000256" key="1">
    <source>
        <dbReference type="ARBA" id="ARBA00004141"/>
    </source>
</evidence>
<dbReference type="HOGENOM" id="CLU_027816_4_2_1"/>
<feature type="transmembrane region" description="Helical" evidence="6">
    <location>
        <begin position="103"/>
        <end position="125"/>
    </location>
</feature>